<feature type="coiled-coil region" evidence="12">
    <location>
        <begin position="30"/>
        <end position="60"/>
    </location>
</feature>
<keyword evidence="12" id="KW-0175">Coiled coil</keyword>
<keyword evidence="16" id="KW-1185">Reference proteome</keyword>
<evidence type="ECO:0000256" key="2">
    <source>
        <dbReference type="ARBA" id="ARBA00022475"/>
    </source>
</evidence>
<dbReference type="GO" id="GO:0005524">
    <property type="term" value="F:ATP binding"/>
    <property type="evidence" value="ECO:0007669"/>
    <property type="project" value="UniProtKB-KW"/>
</dbReference>
<keyword evidence="5 13" id="KW-0812">Transmembrane</keyword>
<organism evidence="15 16">
    <name type="scientific">Priestia veravalensis</name>
    <dbReference type="NCBI Taxonomy" id="1414648"/>
    <lineage>
        <taxon>Bacteria</taxon>
        <taxon>Bacillati</taxon>
        <taxon>Bacillota</taxon>
        <taxon>Bacilli</taxon>
        <taxon>Bacillales</taxon>
        <taxon>Bacillaceae</taxon>
        <taxon>Priestia</taxon>
    </lineage>
</organism>
<keyword evidence="3" id="KW-0597">Phosphoprotein</keyword>
<comment type="caution">
    <text evidence="15">The sequence shown here is derived from an EMBL/GenBank/DDBJ whole genome shotgun (WGS) entry which is preliminary data.</text>
</comment>
<dbReference type="InterPro" id="IPR010559">
    <property type="entry name" value="Sig_transdc_His_kin_internal"/>
</dbReference>
<dbReference type="CDD" id="cd06225">
    <property type="entry name" value="HAMP"/>
    <property type="match status" value="1"/>
</dbReference>
<dbReference type="InterPro" id="IPR003660">
    <property type="entry name" value="HAMP_dom"/>
</dbReference>
<gene>
    <name evidence="15" type="ORF">AS180_14720</name>
</gene>
<dbReference type="PROSITE" id="PS50885">
    <property type="entry name" value="HAMP"/>
    <property type="match status" value="1"/>
</dbReference>
<comment type="subcellular location">
    <subcellularLocation>
        <location evidence="1">Cell membrane</location>
        <topology evidence="1">Multi-pass membrane protein</topology>
    </subcellularLocation>
</comment>
<dbReference type="Gene3D" id="3.30.565.10">
    <property type="entry name" value="Histidine kinase-like ATPase, C-terminal domain"/>
    <property type="match status" value="1"/>
</dbReference>
<evidence type="ECO:0000256" key="9">
    <source>
        <dbReference type="ARBA" id="ARBA00022989"/>
    </source>
</evidence>
<keyword evidence="11 13" id="KW-0472">Membrane</keyword>
<feature type="transmembrane region" description="Helical" evidence="13">
    <location>
        <begin position="6"/>
        <end position="28"/>
    </location>
</feature>
<accession>A0A0V8JJA6</accession>
<keyword evidence="6" id="KW-0547">Nucleotide-binding</keyword>
<evidence type="ECO:0000256" key="5">
    <source>
        <dbReference type="ARBA" id="ARBA00022692"/>
    </source>
</evidence>
<evidence type="ECO:0000256" key="13">
    <source>
        <dbReference type="SAM" id="Phobius"/>
    </source>
</evidence>
<dbReference type="Proteomes" id="UP000053681">
    <property type="component" value="Unassembled WGS sequence"/>
</dbReference>
<dbReference type="Pfam" id="PF00672">
    <property type="entry name" value="HAMP"/>
    <property type="match status" value="1"/>
</dbReference>
<evidence type="ECO:0000256" key="4">
    <source>
        <dbReference type="ARBA" id="ARBA00022679"/>
    </source>
</evidence>
<evidence type="ECO:0000313" key="16">
    <source>
        <dbReference type="Proteomes" id="UP000053681"/>
    </source>
</evidence>
<dbReference type="SUPFAM" id="SSF55874">
    <property type="entry name" value="ATPase domain of HSP90 chaperone/DNA topoisomerase II/histidine kinase"/>
    <property type="match status" value="1"/>
</dbReference>
<dbReference type="GO" id="GO:0000155">
    <property type="term" value="F:phosphorelay sensor kinase activity"/>
    <property type="evidence" value="ECO:0007669"/>
    <property type="project" value="InterPro"/>
</dbReference>
<evidence type="ECO:0000256" key="12">
    <source>
        <dbReference type="SAM" id="Coils"/>
    </source>
</evidence>
<protein>
    <recommendedName>
        <fullName evidence="14">HAMP domain-containing protein</fullName>
    </recommendedName>
</protein>
<keyword evidence="4" id="KW-0808">Transferase</keyword>
<keyword evidence="7" id="KW-0418">Kinase</keyword>
<keyword evidence="2" id="KW-1003">Cell membrane</keyword>
<evidence type="ECO:0000256" key="6">
    <source>
        <dbReference type="ARBA" id="ARBA00022741"/>
    </source>
</evidence>
<dbReference type="AlphaFoldDB" id="A0A0V8JJA6"/>
<dbReference type="Gene3D" id="1.10.8.500">
    <property type="entry name" value="HAMP domain in histidine kinase"/>
    <property type="match status" value="1"/>
</dbReference>
<evidence type="ECO:0000256" key="1">
    <source>
        <dbReference type="ARBA" id="ARBA00004651"/>
    </source>
</evidence>
<dbReference type="GO" id="GO:0005886">
    <property type="term" value="C:plasma membrane"/>
    <property type="evidence" value="ECO:0007669"/>
    <property type="project" value="UniProtKB-SubCell"/>
</dbReference>
<dbReference type="Pfam" id="PF06580">
    <property type="entry name" value="His_kinase"/>
    <property type="match status" value="1"/>
</dbReference>
<proteinExistence type="predicted"/>
<dbReference type="InterPro" id="IPR036890">
    <property type="entry name" value="HATPase_C_sf"/>
</dbReference>
<evidence type="ECO:0000259" key="14">
    <source>
        <dbReference type="PROSITE" id="PS50885"/>
    </source>
</evidence>
<keyword evidence="8" id="KW-0067">ATP-binding</keyword>
<dbReference type="InterPro" id="IPR050640">
    <property type="entry name" value="Bact_2-comp_sensor_kinase"/>
</dbReference>
<dbReference type="EMBL" id="LNQP01000052">
    <property type="protein sequence ID" value="KSU87154.1"/>
    <property type="molecule type" value="Genomic_DNA"/>
</dbReference>
<keyword evidence="10" id="KW-0902">Two-component regulatory system</keyword>
<evidence type="ECO:0000256" key="7">
    <source>
        <dbReference type="ARBA" id="ARBA00022777"/>
    </source>
</evidence>
<dbReference type="PANTHER" id="PTHR34220">
    <property type="entry name" value="SENSOR HISTIDINE KINASE YPDA"/>
    <property type="match status" value="1"/>
</dbReference>
<name>A0A0V8JJA6_9BACI</name>
<dbReference type="SMART" id="SM00304">
    <property type="entry name" value="HAMP"/>
    <property type="match status" value="1"/>
</dbReference>
<feature type="domain" description="HAMP" evidence="14">
    <location>
        <begin position="312"/>
        <end position="364"/>
    </location>
</feature>
<reference evidence="15 16" key="1">
    <citation type="submission" date="2015-11" db="EMBL/GenBank/DDBJ databases">
        <title>Bacillus caseinolyticus sp nov.</title>
        <authorList>
            <person name="Dastager S.G."/>
            <person name="Mawlankar R."/>
        </authorList>
    </citation>
    <scope>NUCLEOTIDE SEQUENCE [LARGE SCALE GENOMIC DNA]</scope>
    <source>
        <strain evidence="15 16">SGD-V-76</strain>
    </source>
</reference>
<evidence type="ECO:0000256" key="10">
    <source>
        <dbReference type="ARBA" id="ARBA00023012"/>
    </source>
</evidence>
<dbReference type="Gene3D" id="3.30.450.20">
    <property type="entry name" value="PAS domain"/>
    <property type="match status" value="2"/>
</dbReference>
<feature type="transmembrane region" description="Helical" evidence="13">
    <location>
        <begin position="288"/>
        <end position="310"/>
    </location>
</feature>
<dbReference type="PANTHER" id="PTHR34220:SF11">
    <property type="entry name" value="SENSOR PROTEIN KINASE HPTS"/>
    <property type="match status" value="1"/>
</dbReference>
<evidence type="ECO:0000256" key="8">
    <source>
        <dbReference type="ARBA" id="ARBA00022840"/>
    </source>
</evidence>
<evidence type="ECO:0000256" key="3">
    <source>
        <dbReference type="ARBA" id="ARBA00022553"/>
    </source>
</evidence>
<evidence type="ECO:0000313" key="15">
    <source>
        <dbReference type="EMBL" id="KSU87154.1"/>
    </source>
</evidence>
<dbReference type="RefSeq" id="WP_062687031.1">
    <property type="nucleotide sequence ID" value="NZ_KQ758667.1"/>
</dbReference>
<sequence length="578" mass="66412">MRSFQVRLLLLLVIFIILPYFLSVFIIYGNTKSSIENKELEKSREELREAGNDLEQHFEKMITLPYSVYNMPDILQVFDEGLPKENSSNFLSFEKSIETFSATRPELVQLRFYFHKEKESLIVYKSNLSAPKTQSNYVKHPPFKQLYQSEQDYVIEEPHKAKNYDNVPIIPKTEDSMVVTMHHKIKNILSEEFLGFLTMDIDITSYSPLVKQLEGDDGTSVFLLNEDYKVMYSSDSKQMGQMISKKELTALSESTELVLTESLQAPLNNWRVVKIISKDALFQDAKKAAYTNVVLGLGVVVLGVIMVFLISRIVTKPIRVLSDKVRSIEGGNMDVMLTTSRKDEIGHLENHMQEMLHRINNHIDREYKLEIEVKKSQLRALKSQVNPHFLFNALQSIGAVALDSGAKGVYGLIISLSKMMRYSLQADQLVTVDKELDYIHSYLVLQKERFGEEVDVQFSVDKEVENELIPSMLLQPLVENYFKHSYEKYSDESRLEIIGEKERGVIKLAVKSYGPTLQEAELNSLRQTIYNRSATQKGIGLKNIYDRLLLHFGHEATFHIDSLEGKGFEVMMTIPINK</sequence>
<dbReference type="SUPFAM" id="SSF158472">
    <property type="entry name" value="HAMP domain-like"/>
    <property type="match status" value="1"/>
</dbReference>
<evidence type="ECO:0000256" key="11">
    <source>
        <dbReference type="ARBA" id="ARBA00023136"/>
    </source>
</evidence>
<keyword evidence="9 13" id="KW-1133">Transmembrane helix</keyword>